<sequence length="272" mass="28567">MSTHRRRKVKGRVKTSAGAASMALTMGWLAFVGIRGPIDGHTHHPGVALNEADDDPPANQRDDLPHGKGVPDGWGTAPLPDQATQTAAPAPSAGRTANEPSTAMGGEQPVTQGLEEIVAQPSPAPSRPSGSAAKGRKAAEGDAPTIVTPEPEQEPASTPQADTEYTVSTIEEDAVVSTLSTEEEGGEGGFSVMDELAHLGSHLRPFSLRMAPMRPLDAPQPDVFVPFGEPVEPAPLREVGQTPQPERFEQLQPKMLPVAPIEVTTLPEAFAL</sequence>
<evidence type="ECO:0000256" key="1">
    <source>
        <dbReference type="SAM" id="MobiDB-lite"/>
    </source>
</evidence>
<gene>
    <name evidence="2" type="ORF">phiHau3_53</name>
</gene>
<dbReference type="GeneID" id="13826694"/>
<dbReference type="RefSeq" id="YP_006906228.1">
    <property type="nucleotide sequence ID" value="NC_018836.1"/>
</dbReference>
<name>K4I2H7_9CAUD</name>
<organism evidence="2 3">
    <name type="scientific">Streptomyces phage phiHau3</name>
    <dbReference type="NCBI Taxonomy" id="1204524"/>
    <lineage>
        <taxon>Viruses</taxon>
        <taxon>Duplodnaviria</taxon>
        <taxon>Heunggongvirae</taxon>
        <taxon>Uroviricota</taxon>
        <taxon>Caudoviricetes</taxon>
        <taxon>Arquatrovirinae</taxon>
        <taxon>Hautrevirus</taxon>
        <taxon>Hautrevirus hau3</taxon>
    </lineage>
</organism>
<evidence type="ECO:0000313" key="3">
    <source>
        <dbReference type="Proteomes" id="UP000008042"/>
    </source>
</evidence>
<keyword evidence="3" id="KW-1185">Reference proteome</keyword>
<feature type="region of interest" description="Disordered" evidence="1">
    <location>
        <begin position="42"/>
        <end position="107"/>
    </location>
</feature>
<feature type="compositionally biased region" description="Low complexity" evidence="1">
    <location>
        <begin position="76"/>
        <end position="93"/>
    </location>
</feature>
<feature type="region of interest" description="Disordered" evidence="1">
    <location>
        <begin position="120"/>
        <end position="165"/>
    </location>
</feature>
<dbReference type="Proteomes" id="UP000008042">
    <property type="component" value="Segment"/>
</dbReference>
<proteinExistence type="predicted"/>
<dbReference type="KEGG" id="vg:13826694"/>
<accession>K4I2H7</accession>
<evidence type="ECO:0000313" key="2">
    <source>
        <dbReference type="EMBL" id="AFU62030.1"/>
    </source>
</evidence>
<reference evidence="3" key="1">
    <citation type="submission" date="2012-06" db="EMBL/GenBank/DDBJ databases">
        <authorList>
            <person name="Smith M.C.M."/>
            <person name="Hendrix R."/>
            <person name="Hatfull G.F."/>
            <person name="Buttner M.J."/>
            <person name="Bibb M.J."/>
        </authorList>
    </citation>
    <scope>NUCLEOTIDE SEQUENCE [LARGE SCALE GENOMIC DNA]</scope>
</reference>
<dbReference type="EMBL" id="JX182369">
    <property type="protein sequence ID" value="AFU62030.1"/>
    <property type="molecule type" value="Genomic_DNA"/>
</dbReference>
<protein>
    <submittedName>
        <fullName evidence="2">Uncharacterized protein</fullName>
    </submittedName>
</protein>
<feature type="compositionally biased region" description="Polar residues" evidence="1">
    <location>
        <begin position="155"/>
        <end position="165"/>
    </location>
</feature>